<protein>
    <recommendedName>
        <fullName evidence="6">ATP phosphoribosyltransferase</fullName>
        <ecNumber evidence="5">2.4.2.17</ecNumber>
    </recommendedName>
</protein>
<dbReference type="OrthoDB" id="2574at2759"/>
<dbReference type="Pfam" id="PF01634">
    <property type="entry name" value="HisG"/>
    <property type="match status" value="1"/>
</dbReference>
<evidence type="ECO:0000256" key="4">
    <source>
        <dbReference type="ARBA" id="ARBA00009372"/>
    </source>
</evidence>
<dbReference type="InterPro" id="IPR011322">
    <property type="entry name" value="N-reg_PII-like_a/b"/>
</dbReference>
<dbReference type="FunFam" id="3.30.70.120:FF:000003">
    <property type="entry name" value="ATP phosphoribosyltransferase"/>
    <property type="match status" value="1"/>
</dbReference>
<proteinExistence type="inferred from homology"/>
<evidence type="ECO:0000256" key="7">
    <source>
        <dbReference type="ARBA" id="ARBA00022490"/>
    </source>
</evidence>
<dbReference type="HAMAP" id="MF_00079">
    <property type="entry name" value="HisG_Long"/>
    <property type="match status" value="1"/>
</dbReference>
<keyword evidence="17" id="KW-1185">Reference proteome</keyword>
<dbReference type="SUPFAM" id="SSF54913">
    <property type="entry name" value="GlnB-like"/>
    <property type="match status" value="1"/>
</dbReference>
<dbReference type="SUPFAM" id="SSF53850">
    <property type="entry name" value="Periplasmic binding protein-like II"/>
    <property type="match status" value="1"/>
</dbReference>
<evidence type="ECO:0000256" key="9">
    <source>
        <dbReference type="ARBA" id="ARBA00022676"/>
    </source>
</evidence>
<dbReference type="AlphaFoldDB" id="A0A0C2ZIZ8"/>
<keyword evidence="10" id="KW-0808">Transferase</keyword>
<dbReference type="GO" id="GO:0003879">
    <property type="term" value="F:ATP phosphoribosyltransferase activity"/>
    <property type="evidence" value="ECO:0007669"/>
    <property type="project" value="UniProtKB-EC"/>
</dbReference>
<dbReference type="PROSITE" id="PS01316">
    <property type="entry name" value="ATP_P_PHORIBOSYLTR"/>
    <property type="match status" value="1"/>
</dbReference>
<evidence type="ECO:0000259" key="15">
    <source>
        <dbReference type="Pfam" id="PF08029"/>
    </source>
</evidence>
<dbReference type="Gene3D" id="3.40.190.10">
    <property type="entry name" value="Periplasmic binding protein-like II"/>
    <property type="match status" value="2"/>
</dbReference>
<dbReference type="InterPro" id="IPR013115">
    <property type="entry name" value="HisG_C"/>
</dbReference>
<dbReference type="NCBIfam" id="TIGR03455">
    <property type="entry name" value="HisG_C-term"/>
    <property type="match status" value="1"/>
</dbReference>
<evidence type="ECO:0000259" key="14">
    <source>
        <dbReference type="Pfam" id="PF01634"/>
    </source>
</evidence>
<dbReference type="GO" id="GO:0000287">
    <property type="term" value="F:magnesium ion binding"/>
    <property type="evidence" value="ECO:0007669"/>
    <property type="project" value="InterPro"/>
</dbReference>
<dbReference type="EC" id="2.4.2.17" evidence="5"/>
<dbReference type="PANTHER" id="PTHR21403">
    <property type="entry name" value="ATP PHOSPHORIBOSYLTRANSFERASE ATP-PRTASE"/>
    <property type="match status" value="1"/>
</dbReference>
<dbReference type="GO" id="GO:0000105">
    <property type="term" value="P:L-histidine biosynthetic process"/>
    <property type="evidence" value="ECO:0007669"/>
    <property type="project" value="UniProtKB-UniPathway"/>
</dbReference>
<keyword evidence="7" id="KW-0963">Cytoplasm</keyword>
<reference evidence="17" key="2">
    <citation type="submission" date="2015-01" db="EMBL/GenBank/DDBJ databases">
        <title>Evolutionary Origins and Diversification of the Mycorrhizal Mutualists.</title>
        <authorList>
            <consortium name="DOE Joint Genome Institute"/>
            <consortium name="Mycorrhizal Genomics Consortium"/>
            <person name="Kohler A."/>
            <person name="Kuo A."/>
            <person name="Nagy L.G."/>
            <person name="Floudas D."/>
            <person name="Copeland A."/>
            <person name="Barry K.W."/>
            <person name="Cichocki N."/>
            <person name="Veneault-Fourrey C."/>
            <person name="LaButti K."/>
            <person name="Lindquist E.A."/>
            <person name="Lipzen A."/>
            <person name="Lundell T."/>
            <person name="Morin E."/>
            <person name="Murat C."/>
            <person name="Riley R."/>
            <person name="Ohm R."/>
            <person name="Sun H."/>
            <person name="Tunlid A."/>
            <person name="Henrissat B."/>
            <person name="Grigoriev I.V."/>
            <person name="Hibbett D.S."/>
            <person name="Martin F."/>
        </authorList>
    </citation>
    <scope>NUCLEOTIDE SEQUENCE [LARGE SCALE GENOMIC DNA]</scope>
    <source>
        <strain evidence="17">Foug A</strain>
    </source>
</reference>
<dbReference type="PANTHER" id="PTHR21403:SF8">
    <property type="entry name" value="ATP PHOSPHORIBOSYLTRANSFERASE"/>
    <property type="match status" value="1"/>
</dbReference>
<gene>
    <name evidence="16" type="ORF">SCLCIDRAFT_1223474</name>
</gene>
<keyword evidence="13" id="KW-0368">Histidine biosynthesis</keyword>
<evidence type="ECO:0000313" key="16">
    <source>
        <dbReference type="EMBL" id="KIM52732.1"/>
    </source>
</evidence>
<dbReference type="NCBIfam" id="TIGR00070">
    <property type="entry name" value="hisG"/>
    <property type="match status" value="1"/>
</dbReference>
<evidence type="ECO:0000256" key="6">
    <source>
        <dbReference type="ARBA" id="ARBA00020998"/>
    </source>
</evidence>
<dbReference type="InterPro" id="IPR018198">
    <property type="entry name" value="ATP_PRibTrfase_CS"/>
</dbReference>
<evidence type="ECO:0000256" key="5">
    <source>
        <dbReference type="ARBA" id="ARBA00011946"/>
    </source>
</evidence>
<dbReference type="UniPathway" id="UPA00031">
    <property type="reaction ID" value="UER00006"/>
</dbReference>
<dbReference type="InterPro" id="IPR015867">
    <property type="entry name" value="N-reg_PII/ATP_PRibTrfase_C"/>
</dbReference>
<keyword evidence="11" id="KW-0547">Nucleotide-binding</keyword>
<sequence>MNLQALDGRLLFAVPKKGRLHDKCLQLLSGADIQFLRPHRLDVCLVMNHPIALIFLPAADIPSFVGNGNVDLGLTGHDVILEACMQDRVTEVQRLGFGKCSLQVQAPEHGSIKTVEDLAGKRIVTSFEVVAGEYFDKLDDRLNLVGDQKTKIQYVGGSVEAACALGLADGIVDLVESGETMRAAGLRAIATVLETEAVLIKSNSPSRPDFTPLINMVASRIAGVVAAEKYVVCSYNVHRDVLPKAVQITPGRRAPTVSPLDQEGWVAVSAMVLKKNCARIMDDLVKIDAQDILIFNLDNCRV</sequence>
<evidence type="ECO:0000313" key="17">
    <source>
        <dbReference type="Proteomes" id="UP000053989"/>
    </source>
</evidence>
<evidence type="ECO:0000256" key="2">
    <source>
        <dbReference type="ARBA" id="ARBA00004496"/>
    </source>
</evidence>
<dbReference type="Proteomes" id="UP000053989">
    <property type="component" value="Unassembled WGS sequence"/>
</dbReference>
<keyword evidence="9" id="KW-0328">Glycosyltransferase</keyword>
<feature type="domain" description="Histidine biosynthesis HisG C-terminal" evidence="15">
    <location>
        <begin position="227"/>
        <end position="299"/>
    </location>
</feature>
<dbReference type="EMBL" id="KN822201">
    <property type="protein sequence ID" value="KIM52732.1"/>
    <property type="molecule type" value="Genomic_DNA"/>
</dbReference>
<comment type="similarity">
    <text evidence="4">Belongs to the ATP phosphoribosyltransferase family.</text>
</comment>
<comment type="pathway">
    <text evidence="3">Amino-acid biosynthesis; L-histidine biosynthesis; L-histidine from 5-phospho-alpha-D-ribose 1-diphosphate: step 1/9.</text>
</comment>
<evidence type="ECO:0000256" key="10">
    <source>
        <dbReference type="ARBA" id="ARBA00022679"/>
    </source>
</evidence>
<reference evidence="16 17" key="1">
    <citation type="submission" date="2014-04" db="EMBL/GenBank/DDBJ databases">
        <authorList>
            <consortium name="DOE Joint Genome Institute"/>
            <person name="Kuo A."/>
            <person name="Kohler A."/>
            <person name="Nagy L.G."/>
            <person name="Floudas D."/>
            <person name="Copeland A."/>
            <person name="Barry K.W."/>
            <person name="Cichocki N."/>
            <person name="Veneault-Fourrey C."/>
            <person name="LaButti K."/>
            <person name="Lindquist E.A."/>
            <person name="Lipzen A."/>
            <person name="Lundell T."/>
            <person name="Morin E."/>
            <person name="Murat C."/>
            <person name="Sun H."/>
            <person name="Tunlid A."/>
            <person name="Henrissat B."/>
            <person name="Grigoriev I.V."/>
            <person name="Hibbett D.S."/>
            <person name="Martin F."/>
            <person name="Nordberg H.P."/>
            <person name="Cantor M.N."/>
            <person name="Hua S.X."/>
        </authorList>
    </citation>
    <scope>NUCLEOTIDE SEQUENCE [LARGE SCALE GENOMIC DNA]</scope>
    <source>
        <strain evidence="16 17">Foug A</strain>
    </source>
</reference>
<dbReference type="GO" id="GO:0005737">
    <property type="term" value="C:cytoplasm"/>
    <property type="evidence" value="ECO:0007669"/>
    <property type="project" value="UniProtKB-SubCell"/>
</dbReference>
<dbReference type="InterPro" id="IPR013820">
    <property type="entry name" value="ATP_PRibTrfase_cat"/>
</dbReference>
<evidence type="ECO:0000256" key="12">
    <source>
        <dbReference type="ARBA" id="ARBA00022840"/>
    </source>
</evidence>
<dbReference type="InterPro" id="IPR001348">
    <property type="entry name" value="ATP_PRibTrfase_HisG"/>
</dbReference>
<dbReference type="InParanoid" id="A0A0C2ZIZ8"/>
<feature type="domain" description="ATP phosphoribosyltransferase catalytic" evidence="14">
    <location>
        <begin position="58"/>
        <end position="221"/>
    </location>
</feature>
<keyword evidence="12" id="KW-0067">ATP-binding</keyword>
<keyword evidence="8" id="KW-0028">Amino-acid biosynthesis</keyword>
<evidence type="ECO:0000256" key="13">
    <source>
        <dbReference type="ARBA" id="ARBA00023102"/>
    </source>
</evidence>
<name>A0A0C2ZIZ8_9AGAM</name>
<evidence type="ECO:0000256" key="11">
    <source>
        <dbReference type="ARBA" id="ARBA00022741"/>
    </source>
</evidence>
<evidence type="ECO:0000256" key="1">
    <source>
        <dbReference type="ARBA" id="ARBA00000915"/>
    </source>
</evidence>
<dbReference type="InterPro" id="IPR020621">
    <property type="entry name" value="ATP-PRT_HisG_long"/>
</dbReference>
<dbReference type="GO" id="GO:0005524">
    <property type="term" value="F:ATP binding"/>
    <property type="evidence" value="ECO:0007669"/>
    <property type="project" value="UniProtKB-KW"/>
</dbReference>
<dbReference type="HOGENOM" id="CLU_038115_1_2_1"/>
<evidence type="ECO:0000256" key="8">
    <source>
        <dbReference type="ARBA" id="ARBA00022605"/>
    </source>
</evidence>
<dbReference type="STRING" id="1036808.A0A0C2ZIZ8"/>
<comment type="catalytic activity">
    <reaction evidence="1">
        <text>1-(5-phospho-beta-D-ribosyl)-ATP + diphosphate = 5-phospho-alpha-D-ribose 1-diphosphate + ATP</text>
        <dbReference type="Rhea" id="RHEA:18473"/>
        <dbReference type="ChEBI" id="CHEBI:30616"/>
        <dbReference type="ChEBI" id="CHEBI:33019"/>
        <dbReference type="ChEBI" id="CHEBI:58017"/>
        <dbReference type="ChEBI" id="CHEBI:73183"/>
        <dbReference type="EC" id="2.4.2.17"/>
    </reaction>
</comment>
<evidence type="ECO:0000256" key="3">
    <source>
        <dbReference type="ARBA" id="ARBA00004667"/>
    </source>
</evidence>
<dbReference type="FunCoup" id="A0A0C2ZIZ8">
    <property type="interactions" value="120"/>
</dbReference>
<accession>A0A0C2ZIZ8</accession>
<dbReference type="Pfam" id="PF08029">
    <property type="entry name" value="HisG_C"/>
    <property type="match status" value="1"/>
</dbReference>
<dbReference type="Gene3D" id="3.30.70.120">
    <property type="match status" value="1"/>
</dbReference>
<comment type="subcellular location">
    <subcellularLocation>
        <location evidence="2">Cytoplasm</location>
    </subcellularLocation>
</comment>
<organism evidence="16 17">
    <name type="scientific">Scleroderma citrinum Foug A</name>
    <dbReference type="NCBI Taxonomy" id="1036808"/>
    <lineage>
        <taxon>Eukaryota</taxon>
        <taxon>Fungi</taxon>
        <taxon>Dikarya</taxon>
        <taxon>Basidiomycota</taxon>
        <taxon>Agaricomycotina</taxon>
        <taxon>Agaricomycetes</taxon>
        <taxon>Agaricomycetidae</taxon>
        <taxon>Boletales</taxon>
        <taxon>Sclerodermatineae</taxon>
        <taxon>Sclerodermataceae</taxon>
        <taxon>Scleroderma</taxon>
    </lineage>
</organism>
<dbReference type="FunFam" id="3.40.190.10:FF:000123">
    <property type="entry name" value="HIS1p ATP phosphoribosyltransferase"/>
    <property type="match status" value="1"/>
</dbReference>